<dbReference type="InterPro" id="IPR000999">
    <property type="entry name" value="RNase_III_dom"/>
</dbReference>
<dbReference type="Proteomes" id="UP000813461">
    <property type="component" value="Unassembled WGS sequence"/>
</dbReference>
<dbReference type="CDD" id="cd18034">
    <property type="entry name" value="DEXHc_dicer"/>
    <property type="match status" value="1"/>
</dbReference>
<dbReference type="PROSITE" id="PS51327">
    <property type="entry name" value="DICER_DSRBF"/>
    <property type="match status" value="1"/>
</dbReference>
<evidence type="ECO:0000313" key="21">
    <source>
        <dbReference type="EMBL" id="KAH7090455.1"/>
    </source>
</evidence>
<dbReference type="GO" id="GO:0005634">
    <property type="term" value="C:nucleus"/>
    <property type="evidence" value="ECO:0007669"/>
    <property type="project" value="TreeGrafter"/>
</dbReference>
<dbReference type="EMBL" id="JAGMVJ010000005">
    <property type="protein sequence ID" value="KAH7090455.1"/>
    <property type="molecule type" value="Genomic_DNA"/>
</dbReference>
<dbReference type="CDD" id="cd00593">
    <property type="entry name" value="RIBOc"/>
    <property type="match status" value="2"/>
</dbReference>
<dbReference type="SMART" id="SM00487">
    <property type="entry name" value="DEXDc"/>
    <property type="match status" value="1"/>
</dbReference>
<dbReference type="SUPFAM" id="SSF69065">
    <property type="entry name" value="RNase III domain-like"/>
    <property type="match status" value="2"/>
</dbReference>
<dbReference type="SUPFAM" id="SSF52540">
    <property type="entry name" value="P-loop containing nucleoside triphosphate hydrolases"/>
    <property type="match status" value="1"/>
</dbReference>
<comment type="caution">
    <text evidence="21">The sequence shown here is derived from an EMBL/GenBank/DDBJ whole genome shotgun (WGS) entry which is preliminary data.</text>
</comment>
<evidence type="ECO:0000259" key="16">
    <source>
        <dbReference type="PROSITE" id="PS50137"/>
    </source>
</evidence>
<evidence type="ECO:0000259" key="19">
    <source>
        <dbReference type="PROSITE" id="PS51194"/>
    </source>
</evidence>
<dbReference type="Pfam" id="PF00636">
    <property type="entry name" value="Ribonuclease_3"/>
    <property type="match status" value="2"/>
</dbReference>
<dbReference type="InterPro" id="IPR014720">
    <property type="entry name" value="dsRBD_dom"/>
</dbReference>
<evidence type="ECO:0000256" key="3">
    <source>
        <dbReference type="ARBA" id="ARBA00022721"/>
    </source>
</evidence>
<dbReference type="GO" id="GO:0051607">
    <property type="term" value="P:defense response to virus"/>
    <property type="evidence" value="ECO:0007669"/>
    <property type="project" value="UniProtKB-KW"/>
</dbReference>
<keyword evidence="7" id="KW-0378">Hydrolase</keyword>
<dbReference type="InterPro" id="IPR001650">
    <property type="entry name" value="Helicase_C-like"/>
</dbReference>
<evidence type="ECO:0000256" key="2">
    <source>
        <dbReference type="ARBA" id="ARBA00001946"/>
    </source>
</evidence>
<feature type="domain" description="DRBM" evidence="16">
    <location>
        <begin position="1328"/>
        <end position="1398"/>
    </location>
</feature>
<keyword evidence="22" id="KW-1185">Reference proteome</keyword>
<evidence type="ECO:0000259" key="18">
    <source>
        <dbReference type="PROSITE" id="PS51192"/>
    </source>
</evidence>
<feature type="domain" description="Dicer dsRNA-binding fold" evidence="20">
    <location>
        <begin position="583"/>
        <end position="677"/>
    </location>
</feature>
<dbReference type="InterPro" id="IPR027417">
    <property type="entry name" value="P-loop_NTPase"/>
</dbReference>
<dbReference type="Pfam" id="PF03368">
    <property type="entry name" value="Dicer_dimer"/>
    <property type="match status" value="1"/>
</dbReference>
<gene>
    <name evidence="21" type="ORF">FB567DRAFT_291978</name>
</gene>
<dbReference type="FunFam" id="3.40.50.300:FF:001669">
    <property type="entry name" value="Dicer-like protein 1"/>
    <property type="match status" value="1"/>
</dbReference>
<keyword evidence="9" id="KW-0067">ATP-binding</keyword>
<comment type="cofactor">
    <cofactor evidence="2">
        <name>Mg(2+)</name>
        <dbReference type="ChEBI" id="CHEBI:18420"/>
    </cofactor>
</comment>
<keyword evidence="13" id="KW-0464">Manganese</keyword>
<keyword evidence="3" id="KW-0930">Antiviral protein</keyword>
<organism evidence="21 22">
    <name type="scientific">Paraphoma chrysanthemicola</name>
    <dbReference type="NCBI Taxonomy" id="798071"/>
    <lineage>
        <taxon>Eukaryota</taxon>
        <taxon>Fungi</taxon>
        <taxon>Dikarya</taxon>
        <taxon>Ascomycota</taxon>
        <taxon>Pezizomycotina</taxon>
        <taxon>Dothideomycetes</taxon>
        <taxon>Pleosporomycetidae</taxon>
        <taxon>Pleosporales</taxon>
        <taxon>Pleosporineae</taxon>
        <taxon>Phaeosphaeriaceae</taxon>
        <taxon>Paraphoma</taxon>
    </lineage>
</organism>
<dbReference type="Gene3D" id="3.40.50.300">
    <property type="entry name" value="P-loop containing nucleotide triphosphate hydrolases"/>
    <property type="match status" value="2"/>
</dbReference>
<evidence type="ECO:0000256" key="5">
    <source>
        <dbReference type="ARBA" id="ARBA00022737"/>
    </source>
</evidence>
<keyword evidence="5" id="KW-0677">Repeat</keyword>
<evidence type="ECO:0000256" key="6">
    <source>
        <dbReference type="ARBA" id="ARBA00022741"/>
    </source>
</evidence>
<keyword evidence="6" id="KW-0547">Nucleotide-binding</keyword>
<dbReference type="Pfam" id="PF00270">
    <property type="entry name" value="DEAD"/>
    <property type="match status" value="1"/>
</dbReference>
<dbReference type="GO" id="GO:0004386">
    <property type="term" value="F:helicase activity"/>
    <property type="evidence" value="ECO:0007669"/>
    <property type="project" value="UniProtKB-KW"/>
</dbReference>
<feature type="domain" description="RNase III" evidence="17">
    <location>
        <begin position="1121"/>
        <end position="1297"/>
    </location>
</feature>
<evidence type="ECO:0000256" key="8">
    <source>
        <dbReference type="ARBA" id="ARBA00022806"/>
    </source>
</evidence>
<comment type="cofactor">
    <cofactor evidence="1">
        <name>Mn(2+)</name>
        <dbReference type="ChEBI" id="CHEBI:29035"/>
    </cofactor>
</comment>
<dbReference type="GO" id="GO:0003723">
    <property type="term" value="F:RNA binding"/>
    <property type="evidence" value="ECO:0007669"/>
    <property type="project" value="UniProtKB-UniRule"/>
</dbReference>
<dbReference type="SMART" id="SM00490">
    <property type="entry name" value="HELICc"/>
    <property type="match status" value="1"/>
</dbReference>
<feature type="domain" description="RNase III" evidence="17">
    <location>
        <begin position="941"/>
        <end position="1081"/>
    </location>
</feature>
<dbReference type="InterPro" id="IPR036389">
    <property type="entry name" value="RNase_III_sf"/>
</dbReference>
<dbReference type="Gene3D" id="1.10.1520.10">
    <property type="entry name" value="Ribonuclease III domain"/>
    <property type="match status" value="2"/>
</dbReference>
<sequence>MADLPEEPYRLRSYQAEMVEESLKSNIVCVMDTGSGKTHVAIERARAELEICQPNQVRIAFGPPFDSNSFSNKLVWFLAPTVTLCEQQYEVFKSNLPGYGMQVLSGSDGVDHWTDQSVWDAVLLNVRIVLSTHQVLLDALTHAFVKMSGLALLVFDEAHHCTLAHPAHRIMSEFYMPRLGRPGEHVPKILGLSASPVMRARATSEDLSQIERNLCATAKTPKLNRTELMRFVHQPELVQVNYSKEPGIVPSEGCLFNLQNALRSYDLRRDPYVVDLINQQQQGHDVSMKVSRVFVSGKTYCRDQLKSLVAKAEAIADELGVSVMEWYVRQCIAQYQDMVRAADSQLLEWSVNEKRHLLNILSQVASHDGGSVAPTMMSLDRLSSKVDKLVELLVRVANKTPDFTGLVFVQQRVWVAALAEILVSHPQTKDLFCVGTFVGTSQSSKRKANIAALAEPRNQESTLEAFREGRINLILATSVLEEGIDISSCHLVICFEQPTNLKSFVQRRGRARKMQSQFFIFIPDRGLAKSPKSWQFLEDEMKAAYLDDMREIKLAEERELRDECGERFFEVPMTGALLTLDNAPQHLSHFCALLASGPFIDTRPQFDFTYSESETVTAAVTLPLLVDPSVRKATSSKAWLTERMAKKDAAFEAYKALYMAGLVNNNLLPAAREAHGTPSELHIPDHTPALVKVLPSMDVWPDIIRQQQAHSGLYHCVKLTIHASSVDATHLLLFLPVSLPTISNVTLYWNKTTHFTVASSCLPAVNLSNTKITMLRSITFTILYSVFRGRMKEDQSDFPWLLCPCDSQGRASSEALSPDWTVGSYSATELLAKGRHDVSKWGLVTQQGDLRKYIARSISTQEDGPTLGSQVLRATRFPKRRDFLHMPIEAADTAQAYTKIEEITVSNCVVDAVPATLSISALLLPSILHKIELSIIAETLRTTILRSVGFGTVHVPLLVQALTSSAADEKDNYQRLEFLGDCVLKYIATIHLMGDNLIAPESHLTEKKGRIVSNGFLARAALAKGLDVYVNTKRFTGAKWAPRYISDLLASTTPDKKVERSSKLIADIIESLIGVSYVAGGFVMAFRCIQTLLPAENWTTVSSAVTILYESAPADVTPTNFSTVEQLIGRTFGKSTLLLDALTHPSFSGPHVFSSYQRLEFLGDAVLDYIVSKRLFAHEPPLSHQTMHAIRTATVNASFLAFRMFETTVTEELTDKTTKQRGYEHRALWQYLRSGGHEIIRSRDIASQRHQQVREQVISALQNDARYPWHLFALTSAPKVLSDIVESVIGAIFVDSHGDIDACEVFVRRLGILGCLERILRDSVDCLHPKERLGHLAVEKDVQYTRVQDGKESDDGRRRDYACQVYVGGSKVGDVVTGLEKLNAETIAAWRAVKILESQQRETDSEGDEFFDAEDGGGIMLDTV</sequence>
<evidence type="ECO:0000313" key="22">
    <source>
        <dbReference type="Proteomes" id="UP000813461"/>
    </source>
</evidence>
<dbReference type="GO" id="GO:0030422">
    <property type="term" value="P:siRNA processing"/>
    <property type="evidence" value="ECO:0007669"/>
    <property type="project" value="TreeGrafter"/>
</dbReference>
<evidence type="ECO:0000259" key="20">
    <source>
        <dbReference type="PROSITE" id="PS51327"/>
    </source>
</evidence>
<dbReference type="PROSITE" id="PS50137">
    <property type="entry name" value="DS_RBD"/>
    <property type="match status" value="1"/>
</dbReference>
<evidence type="ECO:0000256" key="13">
    <source>
        <dbReference type="ARBA" id="ARBA00023211"/>
    </source>
</evidence>
<dbReference type="OrthoDB" id="416741at2759"/>
<evidence type="ECO:0000256" key="12">
    <source>
        <dbReference type="ARBA" id="ARBA00023118"/>
    </source>
</evidence>
<dbReference type="GO" id="GO:0046872">
    <property type="term" value="F:metal ion binding"/>
    <property type="evidence" value="ECO:0007669"/>
    <property type="project" value="UniProtKB-KW"/>
</dbReference>
<dbReference type="Gene3D" id="3.30.160.380">
    <property type="entry name" value="Dicer dimerisation domain"/>
    <property type="match status" value="1"/>
</dbReference>
<evidence type="ECO:0000256" key="15">
    <source>
        <dbReference type="PROSITE-ProRule" id="PRU00657"/>
    </source>
</evidence>
<evidence type="ECO:0000256" key="11">
    <source>
        <dbReference type="ARBA" id="ARBA00022884"/>
    </source>
</evidence>
<dbReference type="InterPro" id="IPR011545">
    <property type="entry name" value="DEAD/DEAH_box_helicase_dom"/>
</dbReference>
<dbReference type="PROSITE" id="PS51194">
    <property type="entry name" value="HELICASE_CTER"/>
    <property type="match status" value="1"/>
</dbReference>
<dbReference type="SUPFAM" id="SSF54768">
    <property type="entry name" value="dsRNA-binding domain-like"/>
    <property type="match status" value="1"/>
</dbReference>
<dbReference type="Pfam" id="PF00271">
    <property type="entry name" value="Helicase_C"/>
    <property type="match status" value="1"/>
</dbReference>
<accession>A0A8K0RB31</accession>
<dbReference type="CDD" id="cd18802">
    <property type="entry name" value="SF2_C_dicer"/>
    <property type="match status" value="1"/>
</dbReference>
<keyword evidence="8" id="KW-0347">Helicase</keyword>
<dbReference type="FunFam" id="1.10.1520.10:FF:000032">
    <property type="entry name" value="Dicer-like protein 2"/>
    <property type="match status" value="1"/>
</dbReference>
<evidence type="ECO:0000256" key="4">
    <source>
        <dbReference type="ARBA" id="ARBA00022723"/>
    </source>
</evidence>
<evidence type="ECO:0000256" key="7">
    <source>
        <dbReference type="ARBA" id="ARBA00022801"/>
    </source>
</evidence>
<dbReference type="SMART" id="SM00535">
    <property type="entry name" value="RIBOc"/>
    <property type="match status" value="2"/>
</dbReference>
<dbReference type="PROSITE" id="PS00517">
    <property type="entry name" value="RNASE_3_1"/>
    <property type="match status" value="1"/>
</dbReference>
<evidence type="ECO:0000256" key="9">
    <source>
        <dbReference type="ARBA" id="ARBA00022840"/>
    </source>
</evidence>
<dbReference type="GO" id="GO:0005524">
    <property type="term" value="F:ATP binding"/>
    <property type="evidence" value="ECO:0007669"/>
    <property type="project" value="UniProtKB-KW"/>
</dbReference>
<evidence type="ECO:0000256" key="14">
    <source>
        <dbReference type="ARBA" id="ARBA00025403"/>
    </source>
</evidence>
<keyword evidence="12" id="KW-0051">Antiviral defense</keyword>
<keyword evidence="11 15" id="KW-0694">RNA-binding</keyword>
<comment type="similarity">
    <text evidence="15">Belongs to the helicase family. Dicer subfamily.</text>
</comment>
<keyword evidence="10" id="KW-0460">Magnesium</keyword>
<dbReference type="InterPro" id="IPR038248">
    <property type="entry name" value="Dicer_dimer_sf"/>
</dbReference>
<reference evidence="21" key="1">
    <citation type="journal article" date="2021" name="Nat. Commun.">
        <title>Genetic determinants of endophytism in the Arabidopsis root mycobiome.</title>
        <authorList>
            <person name="Mesny F."/>
            <person name="Miyauchi S."/>
            <person name="Thiergart T."/>
            <person name="Pickel B."/>
            <person name="Atanasova L."/>
            <person name="Karlsson M."/>
            <person name="Huettel B."/>
            <person name="Barry K.W."/>
            <person name="Haridas S."/>
            <person name="Chen C."/>
            <person name="Bauer D."/>
            <person name="Andreopoulos W."/>
            <person name="Pangilinan J."/>
            <person name="LaButti K."/>
            <person name="Riley R."/>
            <person name="Lipzen A."/>
            <person name="Clum A."/>
            <person name="Drula E."/>
            <person name="Henrissat B."/>
            <person name="Kohler A."/>
            <person name="Grigoriev I.V."/>
            <person name="Martin F.M."/>
            <person name="Hacquard S."/>
        </authorList>
    </citation>
    <scope>NUCLEOTIDE SEQUENCE</scope>
    <source>
        <strain evidence="21">MPI-SDFR-AT-0120</strain>
    </source>
</reference>
<dbReference type="PROSITE" id="PS50142">
    <property type="entry name" value="RNASE_3_2"/>
    <property type="match status" value="2"/>
</dbReference>
<feature type="domain" description="Helicase ATP-binding" evidence="18">
    <location>
        <begin position="18"/>
        <end position="214"/>
    </location>
</feature>
<dbReference type="PANTHER" id="PTHR14950">
    <property type="entry name" value="DICER-RELATED"/>
    <property type="match status" value="1"/>
</dbReference>
<dbReference type="PROSITE" id="PS51192">
    <property type="entry name" value="HELICASE_ATP_BIND_1"/>
    <property type="match status" value="1"/>
</dbReference>
<dbReference type="GO" id="GO:0005737">
    <property type="term" value="C:cytoplasm"/>
    <property type="evidence" value="ECO:0007669"/>
    <property type="project" value="TreeGrafter"/>
</dbReference>
<dbReference type="PANTHER" id="PTHR14950:SF37">
    <property type="entry name" value="ENDORIBONUCLEASE DICER"/>
    <property type="match status" value="1"/>
</dbReference>
<dbReference type="InterPro" id="IPR005034">
    <property type="entry name" value="Dicer_dimerisation"/>
</dbReference>
<dbReference type="InterPro" id="IPR014001">
    <property type="entry name" value="Helicase_ATP-bd"/>
</dbReference>
<evidence type="ECO:0000256" key="1">
    <source>
        <dbReference type="ARBA" id="ARBA00001936"/>
    </source>
</evidence>
<evidence type="ECO:0000256" key="10">
    <source>
        <dbReference type="ARBA" id="ARBA00022842"/>
    </source>
</evidence>
<dbReference type="GO" id="GO:0050688">
    <property type="term" value="P:regulation of defense response to virus"/>
    <property type="evidence" value="ECO:0007669"/>
    <property type="project" value="UniProtKB-KW"/>
</dbReference>
<dbReference type="GO" id="GO:0004525">
    <property type="term" value="F:ribonuclease III activity"/>
    <property type="evidence" value="ECO:0007669"/>
    <property type="project" value="InterPro"/>
</dbReference>
<name>A0A8K0RB31_9PLEO</name>
<feature type="domain" description="Helicase C-terminal" evidence="19">
    <location>
        <begin position="388"/>
        <end position="553"/>
    </location>
</feature>
<comment type="function">
    <text evidence="14">Dicer-like endonuclease involved in cleaving double-stranded RNA in the RNA interference (RNAi) pathway. Produces 21 to 25 bp dsRNAs (siRNAs) which target the selective destruction of homologous RNAs leading to sequence-specific suppression of gene expression, called post-transcriptional gene silencing (PTGS). Part of a broad host defense response against viral infection and transposons.</text>
</comment>
<protein>
    <submittedName>
        <fullName evidence="21">Dicer-like protein 2</fullName>
    </submittedName>
</protein>
<proteinExistence type="inferred from homology"/>
<evidence type="ECO:0000259" key="17">
    <source>
        <dbReference type="PROSITE" id="PS50142"/>
    </source>
</evidence>
<keyword evidence="4" id="KW-0479">Metal-binding</keyword>